<name>A0A0A9ELG2_ARUDO</name>
<accession>A0A0A9ELG2</accession>
<dbReference type="EMBL" id="GBRH01199235">
    <property type="protein sequence ID" value="JAD98660.1"/>
    <property type="molecule type" value="Transcribed_RNA"/>
</dbReference>
<reference evidence="1" key="2">
    <citation type="journal article" date="2015" name="Data Brief">
        <title>Shoot transcriptome of the giant reed, Arundo donax.</title>
        <authorList>
            <person name="Barrero R.A."/>
            <person name="Guerrero F.D."/>
            <person name="Moolhuijzen P."/>
            <person name="Goolsby J.A."/>
            <person name="Tidwell J."/>
            <person name="Bellgard S.E."/>
            <person name="Bellgard M.I."/>
        </authorList>
    </citation>
    <scope>NUCLEOTIDE SEQUENCE</scope>
    <source>
        <tissue evidence="1">Shoot tissue taken approximately 20 cm above the soil surface</tissue>
    </source>
</reference>
<dbReference type="AlphaFoldDB" id="A0A0A9ELG2"/>
<evidence type="ECO:0000313" key="1">
    <source>
        <dbReference type="EMBL" id="JAD98660.1"/>
    </source>
</evidence>
<sequence length="57" mass="6400">MHFGPVGPYRQKKNIFISFYRKISLFILGISISETQGLLPAIRIDVCTTSESTGHQC</sequence>
<reference evidence="1" key="1">
    <citation type="submission" date="2014-09" db="EMBL/GenBank/DDBJ databases">
        <authorList>
            <person name="Magalhaes I.L.F."/>
            <person name="Oliveira U."/>
            <person name="Santos F.R."/>
            <person name="Vidigal T.H.D.A."/>
            <person name="Brescovit A.D."/>
            <person name="Santos A.J."/>
        </authorList>
    </citation>
    <scope>NUCLEOTIDE SEQUENCE</scope>
    <source>
        <tissue evidence="1">Shoot tissue taken approximately 20 cm above the soil surface</tissue>
    </source>
</reference>
<proteinExistence type="predicted"/>
<protein>
    <submittedName>
        <fullName evidence="1">Uncharacterized protein</fullName>
    </submittedName>
</protein>
<organism evidence="1">
    <name type="scientific">Arundo donax</name>
    <name type="common">Giant reed</name>
    <name type="synonym">Donax arundinaceus</name>
    <dbReference type="NCBI Taxonomy" id="35708"/>
    <lineage>
        <taxon>Eukaryota</taxon>
        <taxon>Viridiplantae</taxon>
        <taxon>Streptophyta</taxon>
        <taxon>Embryophyta</taxon>
        <taxon>Tracheophyta</taxon>
        <taxon>Spermatophyta</taxon>
        <taxon>Magnoliopsida</taxon>
        <taxon>Liliopsida</taxon>
        <taxon>Poales</taxon>
        <taxon>Poaceae</taxon>
        <taxon>PACMAD clade</taxon>
        <taxon>Arundinoideae</taxon>
        <taxon>Arundineae</taxon>
        <taxon>Arundo</taxon>
    </lineage>
</organism>